<dbReference type="InterPro" id="IPR050482">
    <property type="entry name" value="Sensor_HK_TwoCompSys"/>
</dbReference>
<keyword evidence="5" id="KW-0547">Nucleotide-binding</keyword>
<keyword evidence="6 12" id="KW-0418">Kinase</keyword>
<dbReference type="EC" id="2.7.13.3" evidence="2"/>
<evidence type="ECO:0000256" key="2">
    <source>
        <dbReference type="ARBA" id="ARBA00012438"/>
    </source>
</evidence>
<feature type="domain" description="DUF7134" evidence="11">
    <location>
        <begin position="7"/>
        <end position="167"/>
    </location>
</feature>
<name>A0ABS3U9I6_9ACTN</name>
<feature type="transmembrane region" description="Helical" evidence="9">
    <location>
        <begin position="51"/>
        <end position="69"/>
    </location>
</feature>
<protein>
    <recommendedName>
        <fullName evidence="2">histidine kinase</fullName>
        <ecNumber evidence="2">2.7.13.3</ecNumber>
    </recommendedName>
</protein>
<evidence type="ECO:0000256" key="3">
    <source>
        <dbReference type="ARBA" id="ARBA00022553"/>
    </source>
</evidence>
<dbReference type="Gene3D" id="1.20.5.1930">
    <property type="match status" value="1"/>
</dbReference>
<evidence type="ECO:0000256" key="6">
    <source>
        <dbReference type="ARBA" id="ARBA00022777"/>
    </source>
</evidence>
<feature type="transmembrane region" description="Helical" evidence="9">
    <location>
        <begin position="119"/>
        <end position="138"/>
    </location>
</feature>
<dbReference type="InterPro" id="IPR036890">
    <property type="entry name" value="HATPase_C_sf"/>
</dbReference>
<evidence type="ECO:0000256" key="7">
    <source>
        <dbReference type="ARBA" id="ARBA00022840"/>
    </source>
</evidence>
<evidence type="ECO:0000259" key="10">
    <source>
        <dbReference type="Pfam" id="PF07730"/>
    </source>
</evidence>
<keyword evidence="8" id="KW-0902">Two-component regulatory system</keyword>
<accession>A0ABS3U9I6</accession>
<dbReference type="SUPFAM" id="SSF55874">
    <property type="entry name" value="ATPase domain of HSP90 chaperone/DNA topoisomerase II/histidine kinase"/>
    <property type="match status" value="1"/>
</dbReference>
<evidence type="ECO:0000256" key="4">
    <source>
        <dbReference type="ARBA" id="ARBA00022679"/>
    </source>
</evidence>
<feature type="domain" description="Signal transduction histidine kinase subgroup 3 dimerisation and phosphoacceptor" evidence="10">
    <location>
        <begin position="196"/>
        <end position="262"/>
    </location>
</feature>
<dbReference type="PANTHER" id="PTHR24421">
    <property type="entry name" value="NITRATE/NITRITE SENSOR PROTEIN NARX-RELATED"/>
    <property type="match status" value="1"/>
</dbReference>
<comment type="catalytic activity">
    <reaction evidence="1">
        <text>ATP + protein L-histidine = ADP + protein N-phospho-L-histidine.</text>
        <dbReference type="EC" id="2.7.13.3"/>
    </reaction>
</comment>
<feature type="transmembrane region" description="Helical" evidence="9">
    <location>
        <begin position="16"/>
        <end position="36"/>
    </location>
</feature>
<dbReference type="Pfam" id="PF23539">
    <property type="entry name" value="DUF7134"/>
    <property type="match status" value="1"/>
</dbReference>
<evidence type="ECO:0000259" key="11">
    <source>
        <dbReference type="Pfam" id="PF23539"/>
    </source>
</evidence>
<dbReference type="EMBL" id="JAGFNP010000015">
    <property type="protein sequence ID" value="MBO3735433.1"/>
    <property type="molecule type" value="Genomic_DNA"/>
</dbReference>
<sequence>MAWGQARAWTRRHATLIDAVFAVVFTGLFFIGYFLGDDKGGHGPRPDQVDFPIAVHVIVGATALVCLSLRRRWPERLLIADTVVLLGIIAATGNRHPLLLLTWFIVGYTFARRTNRRRAWLVAGACIAAMYVAAGLFGDSAWTAPDNLGFAAWSIAVIAVADATRSRRAYIDSVEERARRAEETREEEARRRVAEERLRIARELHDVVAHHIAVINVQAGAAAHVLRTRPEAVGPALAHIRRAADTVMQELGSVVGVLRGEDELDAPTEPTRGLARLAELLDSFAAAGLQVEHRQSGTARDLPAVVDLAAYRIVQESLTNAHKYGTGRAALDVVYTPNAVTIDVGNAIGHGAEATGSGYGLVGMRERAAAAGGTVTAGPVDGRFAVHAELPATAKETP</sequence>
<reference evidence="12 13" key="1">
    <citation type="submission" date="2021-03" db="EMBL/GenBank/DDBJ databases">
        <title>Glycomyces sp. nov., a novel actinomycete isolated from soil.</title>
        <authorList>
            <person name="Yang X."/>
            <person name="Xu X."/>
        </authorList>
    </citation>
    <scope>NUCLEOTIDE SEQUENCE [LARGE SCALE GENOMIC DNA]</scope>
    <source>
        <strain evidence="12 13">NEAU-S30</strain>
    </source>
</reference>
<keyword evidence="13" id="KW-1185">Reference proteome</keyword>
<dbReference type="PANTHER" id="PTHR24421:SF10">
    <property type="entry name" value="NITRATE_NITRITE SENSOR PROTEIN NARQ"/>
    <property type="match status" value="1"/>
</dbReference>
<evidence type="ECO:0000256" key="9">
    <source>
        <dbReference type="SAM" id="Phobius"/>
    </source>
</evidence>
<dbReference type="GO" id="GO:0016301">
    <property type="term" value="F:kinase activity"/>
    <property type="evidence" value="ECO:0007669"/>
    <property type="project" value="UniProtKB-KW"/>
</dbReference>
<dbReference type="Gene3D" id="3.30.565.10">
    <property type="entry name" value="Histidine kinase-like ATPase, C-terminal domain"/>
    <property type="match status" value="1"/>
</dbReference>
<evidence type="ECO:0000256" key="5">
    <source>
        <dbReference type="ARBA" id="ARBA00022741"/>
    </source>
</evidence>
<proteinExistence type="predicted"/>
<evidence type="ECO:0000313" key="12">
    <source>
        <dbReference type="EMBL" id="MBO3735433.1"/>
    </source>
</evidence>
<keyword evidence="7" id="KW-0067">ATP-binding</keyword>
<dbReference type="InterPro" id="IPR011712">
    <property type="entry name" value="Sig_transdc_His_kin_sub3_dim/P"/>
</dbReference>
<organism evidence="12 13">
    <name type="scientific">Glycomyces niveus</name>
    <dbReference type="NCBI Taxonomy" id="2820287"/>
    <lineage>
        <taxon>Bacteria</taxon>
        <taxon>Bacillati</taxon>
        <taxon>Actinomycetota</taxon>
        <taxon>Actinomycetes</taxon>
        <taxon>Glycomycetales</taxon>
        <taxon>Glycomycetaceae</taxon>
        <taxon>Glycomyces</taxon>
    </lineage>
</organism>
<dbReference type="InterPro" id="IPR055558">
    <property type="entry name" value="DUF7134"/>
</dbReference>
<keyword evidence="9" id="KW-1133">Transmembrane helix</keyword>
<comment type="caution">
    <text evidence="12">The sequence shown here is derived from an EMBL/GenBank/DDBJ whole genome shotgun (WGS) entry which is preliminary data.</text>
</comment>
<keyword evidence="9" id="KW-0812">Transmembrane</keyword>
<dbReference type="RefSeq" id="WP_208499060.1">
    <property type="nucleotide sequence ID" value="NZ_JAGFNP010000015.1"/>
</dbReference>
<dbReference type="Pfam" id="PF07730">
    <property type="entry name" value="HisKA_3"/>
    <property type="match status" value="1"/>
</dbReference>
<evidence type="ECO:0000313" key="13">
    <source>
        <dbReference type="Proteomes" id="UP000681341"/>
    </source>
</evidence>
<dbReference type="Proteomes" id="UP000681341">
    <property type="component" value="Unassembled WGS sequence"/>
</dbReference>
<gene>
    <name evidence="12" type="ORF">J5V16_21615</name>
</gene>
<keyword evidence="9" id="KW-0472">Membrane</keyword>
<keyword evidence="3" id="KW-0597">Phosphoprotein</keyword>
<evidence type="ECO:0000256" key="1">
    <source>
        <dbReference type="ARBA" id="ARBA00000085"/>
    </source>
</evidence>
<dbReference type="CDD" id="cd16917">
    <property type="entry name" value="HATPase_UhpB-NarQ-NarX-like"/>
    <property type="match status" value="1"/>
</dbReference>
<keyword evidence="4" id="KW-0808">Transferase</keyword>
<evidence type="ECO:0000256" key="8">
    <source>
        <dbReference type="ARBA" id="ARBA00023012"/>
    </source>
</evidence>